<dbReference type="Gene3D" id="3.30.160.60">
    <property type="entry name" value="Classic Zinc Finger"/>
    <property type="match status" value="2"/>
</dbReference>
<feature type="region of interest" description="Disordered" evidence="9">
    <location>
        <begin position="604"/>
        <end position="628"/>
    </location>
</feature>
<evidence type="ECO:0000256" key="5">
    <source>
        <dbReference type="ARBA" id="ARBA00023015"/>
    </source>
</evidence>
<feature type="region of interest" description="Disordered" evidence="9">
    <location>
        <begin position="767"/>
        <end position="791"/>
    </location>
</feature>
<evidence type="ECO:0000256" key="2">
    <source>
        <dbReference type="ARBA" id="ARBA00022723"/>
    </source>
</evidence>
<evidence type="ECO:0000313" key="11">
    <source>
        <dbReference type="EMBL" id="KAK4088712.1"/>
    </source>
</evidence>
<keyword evidence="12" id="KW-1185">Reference proteome</keyword>
<organism evidence="11 12">
    <name type="scientific">Purpureocillium lilacinum</name>
    <name type="common">Paecilomyces lilacinus</name>
    <dbReference type="NCBI Taxonomy" id="33203"/>
    <lineage>
        <taxon>Eukaryota</taxon>
        <taxon>Fungi</taxon>
        <taxon>Dikarya</taxon>
        <taxon>Ascomycota</taxon>
        <taxon>Pezizomycotina</taxon>
        <taxon>Sordariomycetes</taxon>
        <taxon>Hypocreomycetidae</taxon>
        <taxon>Hypocreales</taxon>
        <taxon>Ophiocordycipitaceae</taxon>
        <taxon>Purpureocillium</taxon>
    </lineage>
</organism>
<sequence>MARQEATRKIGFSRSQHSCLEGAITGATDDGRILSLDCAAAHQQHAPLPALRSGFQRRGTFMADLQSGVVNSWPSGLGASGQTGGRRAMAVPPVLTSWLGPWRPGFPGPEARRRVPGDEGGYEGVIAIEILVVGSGSSGVGAAGPSPPAGLRGAALKETLEILARNGLSAGYLRASLRRAGGETALPARHLVWSKLRGQTPEPGRLTGSSPRTCHGSQAEREKTWRSKQAVDDELCRRAALGTARREACAWLGHGTGSRWRAFQQRGRPDRRADGSEVKAGQGRRRRMEAQGRGEPGQEQNKQRYESSHRVLGEGARYERETSTGMGPRGPLRSCLWPLSGAFQWETTQGGTEASGGGKHGKLQRDRGGVPCGRERSCPPVNDQEDGGRETDDAAGPWPLPVRAGGLAQPTMLSAVVAAADAVPPLAFTQCKAARKLGTDCPAQLVENVELEPLLPPSPRGVPPGALGTPGAIQCSAGHGACPHARLAVLSKNRSAWPACSIVGTKASRYLLVPPATLPSCPALRRARGVGVRTPAALPWPCLALPHLAALPARTPGQRSETPQEAAWCTTQRCRQWMWACVVGVPPPPSEWMFPQVGVPQWVSDPPMAPPAQPSPAQPSDPTSGASSIPSISKWVSCATRCFGQNLHPSLHPSGSLPSFPSLSPSHTHNKSRRAPAHAVFRLCSPYSIPRPLSCVEPRCCTAVSSTTSPPLTLTSRHVPTPRSGHPTSDYSCTHQPQSPTCTRSAQRLSAPFHLHPNSSVACPAELASCPPSPPQTHSQTHSHTPLSLPRPAIANSVTSLARQTVLLPCTSPACRLPYRCPPPWLVRRGTWMRITTSAPCPQLHPTTDHIAASPTMMQARDAAGRQVSLLNDDGYEKASLYPPQHRPLTFQPSTQQAIPRPYPSPRTSSSSSPNTPELLRSDSYDSQMSSNDPISPLTPSVDYAYARGALYPVDAPPAKRPAYVNSSRSASFDDDSSSSVATPAVPEQRPGKRYPCRYRDSHGCEKTFTTSGHASRHSKIHTAEKAVQCTYPGCQKKFTRADNMKQHLETHYKDKSRSSGGARAHKAALAEARRNSTASSRSRSSTSTTTASSAGGREAGQQWEGAETHHPQYPLPSPGTAAWDMGGMKLPLLSRPVAARTPSSGLDALAMAVECQAGSS</sequence>
<evidence type="ECO:0000256" key="9">
    <source>
        <dbReference type="SAM" id="MobiDB-lite"/>
    </source>
</evidence>
<feature type="region of interest" description="Disordered" evidence="9">
    <location>
        <begin position="348"/>
        <end position="397"/>
    </location>
</feature>
<keyword evidence="3 8" id="KW-0863">Zinc-finger</keyword>
<dbReference type="SUPFAM" id="SSF57667">
    <property type="entry name" value="beta-beta-alpha zinc fingers"/>
    <property type="match status" value="1"/>
</dbReference>
<dbReference type="PROSITE" id="PS50157">
    <property type="entry name" value="ZINC_FINGER_C2H2_2"/>
    <property type="match status" value="2"/>
</dbReference>
<dbReference type="PANTHER" id="PTHR46179:SF13">
    <property type="entry name" value="C2H2-TYPE DOMAIN-CONTAINING PROTEIN"/>
    <property type="match status" value="1"/>
</dbReference>
<protein>
    <recommendedName>
        <fullName evidence="10">C2H2-type domain-containing protein</fullName>
    </recommendedName>
</protein>
<feature type="region of interest" description="Disordered" evidence="9">
    <location>
        <begin position="955"/>
        <end position="999"/>
    </location>
</feature>
<feature type="region of interest" description="Disordered" evidence="9">
    <location>
        <begin position="260"/>
        <end position="333"/>
    </location>
</feature>
<feature type="compositionally biased region" description="Polar residues" evidence="9">
    <location>
        <begin position="925"/>
        <end position="934"/>
    </location>
</feature>
<evidence type="ECO:0000256" key="4">
    <source>
        <dbReference type="ARBA" id="ARBA00022833"/>
    </source>
</evidence>
<feature type="compositionally biased region" description="Basic and acidic residues" evidence="9">
    <location>
        <begin position="363"/>
        <end position="377"/>
    </location>
</feature>
<feature type="region of interest" description="Disordered" evidence="9">
    <location>
        <begin position="197"/>
        <end position="229"/>
    </location>
</feature>
<evidence type="ECO:0000313" key="12">
    <source>
        <dbReference type="Proteomes" id="UP001287286"/>
    </source>
</evidence>
<dbReference type="PROSITE" id="PS00028">
    <property type="entry name" value="ZINC_FINGER_C2H2_1"/>
    <property type="match status" value="1"/>
</dbReference>
<feature type="region of interest" description="Disordered" evidence="9">
    <location>
        <begin position="1051"/>
        <end position="1121"/>
    </location>
</feature>
<feature type="domain" description="C2H2-type" evidence="10">
    <location>
        <begin position="995"/>
        <end position="1027"/>
    </location>
</feature>
<proteinExistence type="predicted"/>
<keyword evidence="4" id="KW-0862">Zinc</keyword>
<evidence type="ECO:0000256" key="7">
    <source>
        <dbReference type="ARBA" id="ARBA00023242"/>
    </source>
</evidence>
<comment type="caution">
    <text evidence="11">The sequence shown here is derived from an EMBL/GenBank/DDBJ whole genome shotgun (WGS) entry which is preliminary data.</text>
</comment>
<name>A0ABR0BXC4_PURLI</name>
<evidence type="ECO:0000256" key="1">
    <source>
        <dbReference type="ARBA" id="ARBA00004123"/>
    </source>
</evidence>
<keyword evidence="7" id="KW-0539">Nucleus</keyword>
<evidence type="ECO:0000256" key="6">
    <source>
        <dbReference type="ARBA" id="ARBA00023163"/>
    </source>
</evidence>
<feature type="compositionally biased region" description="Basic and acidic residues" evidence="9">
    <location>
        <begin position="218"/>
        <end position="229"/>
    </location>
</feature>
<dbReference type="SMART" id="SM00355">
    <property type="entry name" value="ZnF_C2H2"/>
    <property type="match status" value="2"/>
</dbReference>
<keyword evidence="2" id="KW-0479">Metal-binding</keyword>
<reference evidence="11 12" key="1">
    <citation type="journal article" date="2024" name="Microbiol. Resour. Announc.">
        <title>Genome annotations for the ascomycete fungi Trichoderma harzianum, Trichoderma aggressivum, and Purpureocillium lilacinum.</title>
        <authorList>
            <person name="Beijen E.P.W."/>
            <person name="Ohm R.A."/>
        </authorList>
    </citation>
    <scope>NUCLEOTIDE SEQUENCE [LARGE SCALE GENOMIC DNA]</scope>
    <source>
        <strain evidence="11 12">CBS 150709</strain>
    </source>
</reference>
<keyword evidence="5" id="KW-0805">Transcription regulation</keyword>
<dbReference type="Proteomes" id="UP001287286">
    <property type="component" value="Unassembled WGS sequence"/>
</dbReference>
<feature type="region of interest" description="Disordered" evidence="9">
    <location>
        <begin position="712"/>
        <end position="737"/>
    </location>
</feature>
<feature type="compositionally biased region" description="Low complexity" evidence="9">
    <location>
        <begin position="1068"/>
        <end position="1095"/>
    </location>
</feature>
<evidence type="ECO:0000256" key="8">
    <source>
        <dbReference type="PROSITE-ProRule" id="PRU00042"/>
    </source>
</evidence>
<feature type="region of interest" description="Disordered" evidence="9">
    <location>
        <begin position="877"/>
        <end position="938"/>
    </location>
</feature>
<dbReference type="InterPro" id="IPR051061">
    <property type="entry name" value="Zinc_finger_trans_reg"/>
</dbReference>
<evidence type="ECO:0000256" key="3">
    <source>
        <dbReference type="ARBA" id="ARBA00022771"/>
    </source>
</evidence>
<feature type="compositionally biased region" description="Polar residues" evidence="9">
    <location>
        <begin position="726"/>
        <end position="737"/>
    </location>
</feature>
<comment type="subcellular location">
    <subcellularLocation>
        <location evidence="1">Nucleus</location>
    </subcellularLocation>
</comment>
<accession>A0ABR0BXC4</accession>
<feature type="compositionally biased region" description="Polar residues" evidence="9">
    <location>
        <begin position="776"/>
        <end position="786"/>
    </location>
</feature>
<dbReference type="InterPro" id="IPR013087">
    <property type="entry name" value="Znf_C2H2_type"/>
</dbReference>
<dbReference type="PANTHER" id="PTHR46179">
    <property type="entry name" value="ZINC FINGER PROTEIN"/>
    <property type="match status" value="1"/>
</dbReference>
<feature type="compositionally biased region" description="Pro residues" evidence="9">
    <location>
        <begin position="607"/>
        <end position="619"/>
    </location>
</feature>
<keyword evidence="6" id="KW-0804">Transcription</keyword>
<feature type="domain" description="C2H2-type" evidence="10">
    <location>
        <begin position="1028"/>
        <end position="1057"/>
    </location>
</feature>
<dbReference type="EMBL" id="JAWRVI010000023">
    <property type="protein sequence ID" value="KAK4088712.1"/>
    <property type="molecule type" value="Genomic_DNA"/>
</dbReference>
<dbReference type="InterPro" id="IPR036236">
    <property type="entry name" value="Znf_C2H2_sf"/>
</dbReference>
<evidence type="ECO:0000259" key="10">
    <source>
        <dbReference type="PROSITE" id="PS50157"/>
    </source>
</evidence>
<feature type="compositionally biased region" description="Basic and acidic residues" evidence="9">
    <location>
        <begin position="267"/>
        <end position="277"/>
    </location>
</feature>
<feature type="compositionally biased region" description="Low complexity" evidence="9">
    <location>
        <begin position="906"/>
        <end position="917"/>
    </location>
</feature>
<feature type="compositionally biased region" description="Basic and acidic residues" evidence="9">
    <location>
        <begin position="301"/>
        <end position="322"/>
    </location>
</feature>
<gene>
    <name evidence="11" type="ORF">Purlil1_6923</name>
</gene>
<feature type="compositionally biased region" description="Polar residues" evidence="9">
    <location>
        <begin position="207"/>
        <end position="216"/>
    </location>
</feature>